<dbReference type="OrthoDB" id="140355at2157"/>
<accession>A0A4E0PUN3</accession>
<dbReference type="NCBIfam" id="TIGR03268">
    <property type="entry name" value="methan_mark_3"/>
    <property type="match status" value="1"/>
</dbReference>
<dbReference type="PIRSF" id="PIRSF005852">
    <property type="entry name" value="UCP005852"/>
    <property type="match status" value="1"/>
</dbReference>
<keyword evidence="4" id="KW-1185">Reference proteome</keyword>
<comment type="similarity">
    <text evidence="1">Belongs to the UPF0288 family.</text>
</comment>
<evidence type="ECO:0000259" key="2">
    <source>
        <dbReference type="Pfam" id="PF26548"/>
    </source>
</evidence>
<dbReference type="InterPro" id="IPR016466">
    <property type="entry name" value="Methan_mark_3"/>
</dbReference>
<dbReference type="InterPro" id="IPR058492">
    <property type="entry name" value="DUF8179"/>
</dbReference>
<dbReference type="HAMAP" id="MF_01089">
    <property type="entry name" value="UPF0288"/>
    <property type="match status" value="1"/>
</dbReference>
<protein>
    <recommendedName>
        <fullName evidence="1">UPF0288 protein CUN85_07765</fullName>
    </recommendedName>
</protein>
<reference evidence="3 4" key="1">
    <citation type="submission" date="2017-11" db="EMBL/GenBank/DDBJ databases">
        <title>Isolation and Characterization of Methanogenic Archaea from Saline Meromictic Lake at Siberia.</title>
        <authorList>
            <person name="Shen Y."/>
            <person name="Huang H.-H."/>
            <person name="Lai M.-C."/>
            <person name="Chen S.-C."/>
        </authorList>
    </citation>
    <scope>NUCLEOTIDE SEQUENCE [LARGE SCALE GENOMIC DNA]</scope>
    <source>
        <strain evidence="3 4">SY-01</strain>
    </source>
</reference>
<sequence>MFDTSDEIKVEINGYEIELQEGSTLEDAIRVSNAPYRKGTVVGILVERGDLKAEGSLEYTVRTSKGDFKIELDETPSPSKQRWVSSYGEYSDLPVRWVSKDAIAFGPFVSDTSSVRGNMEFKAFEIMFAAGGGDPGNTHLIFTRDKHVAEYGGPEEGAFAKVISGKHILLELGKNDRVLDIEPFIEWEQVGEHISTTDLSTRLEDGAKIFTYLEIEVDPEAPEGAEHLYAVTRDGVFNIDFVSTSFISDHRFQGELVTYENFEPRSAGSVFVRTVGYGSGKLFIATDDRTSTIMHSVVGHVVRGLQLAKMAKTGQKITVEKSPPSIMLPGISHLEAETEMAGMGVEIAREGYVEDDGFIVRQTPETTIDILREGKVTLTGVDPQHLVKVELYDELAPKTIDFFRHATEMQYKPVGVLPVLMTYDNTYIFKAEKEAEKYKEILPENTPRGKVSAAEIGVTNQAAKRAGMVGVKAEDSDLFGPTGEKFTNTNIIGKILEMDKLANLKDGDVMYVIESSLEEE</sequence>
<dbReference type="Proteomes" id="UP000297295">
    <property type="component" value="Unassembled WGS sequence"/>
</dbReference>
<dbReference type="AlphaFoldDB" id="A0A4E0PUN3"/>
<gene>
    <name evidence="3" type="ORF">CUN85_07765</name>
</gene>
<evidence type="ECO:0000313" key="4">
    <source>
        <dbReference type="Proteomes" id="UP000297295"/>
    </source>
</evidence>
<dbReference type="RefSeq" id="WP_135389750.1">
    <property type="nucleotide sequence ID" value="NZ_PGGK01000007.1"/>
</dbReference>
<evidence type="ECO:0000256" key="1">
    <source>
        <dbReference type="HAMAP-Rule" id="MF_01089"/>
    </source>
</evidence>
<evidence type="ECO:0000313" key="3">
    <source>
        <dbReference type="EMBL" id="TGC08923.1"/>
    </source>
</evidence>
<feature type="domain" description="Putative peptidyl-prolyl cis-trans isomerase" evidence="2">
    <location>
        <begin position="387"/>
        <end position="514"/>
    </location>
</feature>
<comment type="caution">
    <text evidence="3">The sequence shown here is derived from an EMBL/GenBank/DDBJ whole genome shotgun (WGS) entry which is preliminary data.</text>
</comment>
<dbReference type="Pfam" id="PF26548">
    <property type="entry name" value="DUF8179"/>
    <property type="match status" value="1"/>
</dbReference>
<organism evidence="3 4">
    <name type="scientific">Methanolobus halotolerans</name>
    <dbReference type="NCBI Taxonomy" id="2052935"/>
    <lineage>
        <taxon>Archaea</taxon>
        <taxon>Methanobacteriati</taxon>
        <taxon>Methanobacteriota</taxon>
        <taxon>Stenosarchaea group</taxon>
        <taxon>Methanomicrobia</taxon>
        <taxon>Methanosarcinales</taxon>
        <taxon>Methanosarcinaceae</taxon>
        <taxon>Methanolobus</taxon>
    </lineage>
</organism>
<proteinExistence type="inferred from homology"/>
<dbReference type="EMBL" id="PGGK01000007">
    <property type="protein sequence ID" value="TGC08923.1"/>
    <property type="molecule type" value="Genomic_DNA"/>
</dbReference>
<name>A0A4E0PUN3_9EURY</name>